<proteinExistence type="inferred from homology"/>
<evidence type="ECO:0000313" key="15">
    <source>
        <dbReference type="EMBL" id="CAD9438182.1"/>
    </source>
</evidence>
<dbReference type="InterPro" id="IPR036068">
    <property type="entry name" value="Nicotinate_pribotase-like_C"/>
</dbReference>
<protein>
    <recommendedName>
        <fullName evidence="6 12">Nicotinate-nucleotide pyrophosphorylase [carboxylating]</fullName>
        <ecNumber evidence="5 12">2.4.2.19</ecNumber>
    </recommendedName>
    <alternativeName>
        <fullName evidence="10 12">Quinolinate phosphoribosyltransferase [decarboxylating]</fullName>
    </alternativeName>
</protein>
<dbReference type="InterPro" id="IPR002638">
    <property type="entry name" value="Quinolinate_PRibosylTrfase_C"/>
</dbReference>
<keyword evidence="7 12" id="KW-0662">Pyridine nucleotide biosynthesis</keyword>
<evidence type="ECO:0000256" key="5">
    <source>
        <dbReference type="ARBA" id="ARBA00011944"/>
    </source>
</evidence>
<evidence type="ECO:0000256" key="6">
    <source>
        <dbReference type="ARBA" id="ARBA00020990"/>
    </source>
</evidence>
<dbReference type="EMBL" id="HBGU01022509">
    <property type="protein sequence ID" value="CAD9438182.1"/>
    <property type="molecule type" value="Transcribed_RNA"/>
</dbReference>
<comment type="similarity">
    <text evidence="3 12">Belongs to the NadC/ModD family.</text>
</comment>
<dbReference type="PIRSF" id="PIRSF006250">
    <property type="entry name" value="NadC_ModD"/>
    <property type="match status" value="1"/>
</dbReference>
<dbReference type="AlphaFoldDB" id="A0A7S2CYV5"/>
<dbReference type="Pfam" id="PF01729">
    <property type="entry name" value="QRPTase_C"/>
    <property type="match status" value="1"/>
</dbReference>
<dbReference type="InterPro" id="IPR013785">
    <property type="entry name" value="Aldolase_TIM"/>
</dbReference>
<evidence type="ECO:0000259" key="13">
    <source>
        <dbReference type="Pfam" id="PF01729"/>
    </source>
</evidence>
<dbReference type="PANTHER" id="PTHR32179:SF3">
    <property type="entry name" value="NICOTINATE-NUCLEOTIDE PYROPHOSPHORYLASE [CARBOXYLATING]"/>
    <property type="match status" value="1"/>
</dbReference>
<dbReference type="EC" id="2.4.2.19" evidence="5 12"/>
<evidence type="ECO:0000256" key="7">
    <source>
        <dbReference type="ARBA" id="ARBA00022642"/>
    </source>
</evidence>
<evidence type="ECO:0000256" key="9">
    <source>
        <dbReference type="ARBA" id="ARBA00022679"/>
    </source>
</evidence>
<dbReference type="Gene3D" id="3.20.20.70">
    <property type="entry name" value="Aldolase class I"/>
    <property type="match status" value="1"/>
</dbReference>
<dbReference type="GO" id="GO:0005737">
    <property type="term" value="C:cytoplasm"/>
    <property type="evidence" value="ECO:0007669"/>
    <property type="project" value="TreeGrafter"/>
</dbReference>
<comment type="catalytic activity">
    <reaction evidence="11 12">
        <text>nicotinate beta-D-ribonucleotide + CO2 + diphosphate = quinolinate + 5-phospho-alpha-D-ribose 1-diphosphate + 2 H(+)</text>
        <dbReference type="Rhea" id="RHEA:12733"/>
        <dbReference type="ChEBI" id="CHEBI:15378"/>
        <dbReference type="ChEBI" id="CHEBI:16526"/>
        <dbReference type="ChEBI" id="CHEBI:29959"/>
        <dbReference type="ChEBI" id="CHEBI:33019"/>
        <dbReference type="ChEBI" id="CHEBI:57502"/>
        <dbReference type="ChEBI" id="CHEBI:58017"/>
        <dbReference type="EC" id="2.4.2.19"/>
    </reaction>
</comment>
<dbReference type="GO" id="GO:0034213">
    <property type="term" value="P:quinolinate catabolic process"/>
    <property type="evidence" value="ECO:0007669"/>
    <property type="project" value="TreeGrafter"/>
</dbReference>
<dbReference type="InterPro" id="IPR037128">
    <property type="entry name" value="Quinolinate_PRibosylTase_N_sf"/>
</dbReference>
<dbReference type="NCBIfam" id="TIGR00078">
    <property type="entry name" value="nadC"/>
    <property type="match status" value="1"/>
</dbReference>
<dbReference type="InterPro" id="IPR022412">
    <property type="entry name" value="Quinolinate_PRibosylTrfase_N"/>
</dbReference>
<evidence type="ECO:0000256" key="3">
    <source>
        <dbReference type="ARBA" id="ARBA00009400"/>
    </source>
</evidence>
<feature type="domain" description="Quinolinate phosphoribosyl transferase N-terminal" evidence="14">
    <location>
        <begin position="41"/>
        <end position="120"/>
    </location>
</feature>
<gene>
    <name evidence="15" type="ORF">CBRE1094_LOCUS12283</name>
</gene>
<keyword evidence="9 12" id="KW-0808">Transferase</keyword>
<evidence type="ECO:0000256" key="2">
    <source>
        <dbReference type="ARBA" id="ARBA00004893"/>
    </source>
</evidence>
<organism evidence="15">
    <name type="scientific">Haptolina brevifila</name>
    <dbReference type="NCBI Taxonomy" id="156173"/>
    <lineage>
        <taxon>Eukaryota</taxon>
        <taxon>Haptista</taxon>
        <taxon>Haptophyta</taxon>
        <taxon>Prymnesiophyceae</taxon>
        <taxon>Prymnesiales</taxon>
        <taxon>Prymnesiaceae</taxon>
        <taxon>Haptolina</taxon>
    </lineage>
</organism>
<evidence type="ECO:0000259" key="14">
    <source>
        <dbReference type="Pfam" id="PF02749"/>
    </source>
</evidence>
<sequence>MADGTPPRNLQALLPPHWREEIVQWIQQDMPKWDVGGLVVGEAESHAMLLGKSKGVLAGLPFATHVFEYLGLKVEWLREEGHVITAEEAAAKTPVAKVSGPTRNILMAERTALNILSRASGVATAAHAAMSIAREHGWKGRVAGTRKTTPGFGIVEKYSLLVGGADTHRMDLSNMVMLKDNHIWSTGSISESVSRARFACGFSTKIEVECTSEQDAREACEAGADIVMLDNYSGEQLREVASRIKSKWPHVIIEASGGITMETMHLFFAPSVDIISQGALTNGYSTLDFSLKVPKPATFQARSRADGEPPEKRRCT</sequence>
<dbReference type="InterPro" id="IPR027277">
    <property type="entry name" value="NadC/ModD"/>
</dbReference>
<dbReference type="Pfam" id="PF02749">
    <property type="entry name" value="QRPTase_N"/>
    <property type="match status" value="1"/>
</dbReference>
<dbReference type="InterPro" id="IPR004393">
    <property type="entry name" value="NadC"/>
</dbReference>
<dbReference type="UniPathway" id="UPA00253">
    <property type="reaction ID" value="UER00331"/>
</dbReference>
<dbReference type="GO" id="GO:0009435">
    <property type="term" value="P:NAD+ biosynthetic process"/>
    <property type="evidence" value="ECO:0007669"/>
    <property type="project" value="UniProtKB-UniPathway"/>
</dbReference>
<evidence type="ECO:0000256" key="8">
    <source>
        <dbReference type="ARBA" id="ARBA00022676"/>
    </source>
</evidence>
<comment type="function">
    <text evidence="1 12">Involved in the catabolism of quinolinic acid (QA).</text>
</comment>
<evidence type="ECO:0000256" key="1">
    <source>
        <dbReference type="ARBA" id="ARBA00003237"/>
    </source>
</evidence>
<comment type="pathway">
    <text evidence="2 12">Cofactor biosynthesis; NAD(+) biosynthesis; nicotinate D-ribonucleotide from quinolinate: step 1/1.</text>
</comment>
<evidence type="ECO:0000256" key="12">
    <source>
        <dbReference type="PIRNR" id="PIRNR006250"/>
    </source>
</evidence>
<reference evidence="15" key="1">
    <citation type="submission" date="2021-01" db="EMBL/GenBank/DDBJ databases">
        <authorList>
            <person name="Corre E."/>
            <person name="Pelletier E."/>
            <person name="Niang G."/>
            <person name="Scheremetjew M."/>
            <person name="Finn R."/>
            <person name="Kale V."/>
            <person name="Holt S."/>
            <person name="Cochrane G."/>
            <person name="Meng A."/>
            <person name="Brown T."/>
            <person name="Cohen L."/>
        </authorList>
    </citation>
    <scope>NUCLEOTIDE SEQUENCE</scope>
    <source>
        <strain evidence="15">UTEX LB 985</strain>
    </source>
</reference>
<accession>A0A7S2CYV5</accession>
<dbReference type="CDD" id="cd01572">
    <property type="entry name" value="QPRTase"/>
    <property type="match status" value="1"/>
</dbReference>
<dbReference type="FunFam" id="3.20.20.70:FF:000090">
    <property type="entry name" value="Nicotinate-nucleotide pyrophosphorylase [carboxylating]"/>
    <property type="match status" value="1"/>
</dbReference>
<keyword evidence="8 12" id="KW-0328">Glycosyltransferase</keyword>
<dbReference type="GO" id="GO:0004514">
    <property type="term" value="F:nicotinate-nucleotide diphosphorylase (carboxylating) activity"/>
    <property type="evidence" value="ECO:0007669"/>
    <property type="project" value="UniProtKB-EC"/>
</dbReference>
<evidence type="ECO:0000256" key="11">
    <source>
        <dbReference type="ARBA" id="ARBA00047445"/>
    </source>
</evidence>
<dbReference type="SUPFAM" id="SSF51690">
    <property type="entry name" value="Nicotinate/Quinolinate PRTase C-terminal domain-like"/>
    <property type="match status" value="1"/>
</dbReference>
<dbReference type="SUPFAM" id="SSF54675">
    <property type="entry name" value="Nicotinate/Quinolinate PRTase N-terminal domain-like"/>
    <property type="match status" value="1"/>
</dbReference>
<evidence type="ECO:0000256" key="4">
    <source>
        <dbReference type="ARBA" id="ARBA00011218"/>
    </source>
</evidence>
<name>A0A7S2CYV5_9EUKA</name>
<dbReference type="Gene3D" id="3.90.1170.20">
    <property type="entry name" value="Quinolinate phosphoribosyl transferase, N-terminal domain"/>
    <property type="match status" value="1"/>
</dbReference>
<evidence type="ECO:0000256" key="10">
    <source>
        <dbReference type="ARBA" id="ARBA00033102"/>
    </source>
</evidence>
<comment type="subunit">
    <text evidence="4 12">Hexamer formed by 3 homodimers.</text>
</comment>
<dbReference type="PANTHER" id="PTHR32179">
    <property type="entry name" value="NICOTINATE-NUCLEOTIDE PYROPHOSPHORYLASE [CARBOXYLATING]"/>
    <property type="match status" value="1"/>
</dbReference>
<feature type="domain" description="Quinolinate phosphoribosyl transferase C-terminal" evidence="13">
    <location>
        <begin position="122"/>
        <end position="292"/>
    </location>
</feature>